<evidence type="ECO:0000256" key="1">
    <source>
        <dbReference type="ARBA" id="ARBA00000830"/>
    </source>
</evidence>
<comment type="caution">
    <text evidence="5">The sequence shown here is derived from an EMBL/GenBank/DDBJ whole genome shotgun (WGS) entry which is preliminary data.</text>
</comment>
<dbReference type="Gene3D" id="3.40.50.1000">
    <property type="entry name" value="HAD superfamily/HAD-like"/>
    <property type="match status" value="1"/>
</dbReference>
<evidence type="ECO:0000313" key="5">
    <source>
        <dbReference type="EMBL" id="MCT8328383.1"/>
    </source>
</evidence>
<dbReference type="GO" id="GO:0016787">
    <property type="term" value="F:hydrolase activity"/>
    <property type="evidence" value="ECO:0007669"/>
    <property type="project" value="UniProtKB-KW"/>
</dbReference>
<dbReference type="PANTHER" id="PTHR43434:SF1">
    <property type="entry name" value="PHOSPHOGLYCOLATE PHOSPHATASE"/>
    <property type="match status" value="1"/>
</dbReference>
<dbReference type="RefSeq" id="WP_261493815.1">
    <property type="nucleotide sequence ID" value="NZ_JAOCQF010000001.1"/>
</dbReference>
<evidence type="ECO:0000313" key="6">
    <source>
        <dbReference type="Proteomes" id="UP001205601"/>
    </source>
</evidence>
<dbReference type="EMBL" id="JAOCQF010000001">
    <property type="protein sequence ID" value="MCT8328383.1"/>
    <property type="molecule type" value="Genomic_DNA"/>
</dbReference>
<dbReference type="SFLD" id="SFLDS00003">
    <property type="entry name" value="Haloacid_Dehalogenase"/>
    <property type="match status" value="1"/>
</dbReference>
<dbReference type="Gene3D" id="1.10.150.240">
    <property type="entry name" value="Putative phosphatase, domain 2"/>
    <property type="match status" value="1"/>
</dbReference>
<dbReference type="Pfam" id="PF00702">
    <property type="entry name" value="Hydrolase"/>
    <property type="match status" value="1"/>
</dbReference>
<dbReference type="InterPro" id="IPR023214">
    <property type="entry name" value="HAD_sf"/>
</dbReference>
<dbReference type="InterPro" id="IPR023198">
    <property type="entry name" value="PGP-like_dom2"/>
</dbReference>
<protein>
    <recommendedName>
        <fullName evidence="4">phosphoglycolate phosphatase</fullName>
        <ecNumber evidence="4">3.1.3.18</ecNumber>
    </recommendedName>
</protein>
<evidence type="ECO:0000256" key="4">
    <source>
        <dbReference type="ARBA" id="ARBA00013078"/>
    </source>
</evidence>
<sequence>MRAIRGLVFDKDGTLFDFRATWSVWTRRLLLELTAGEEARAAGIGRAIGYDLATGDFAPDSYVIAHTPSEIADAMMPHLPGTDRAALVARMSSLATETDLVAATDLPPLFATLKGAGLSIGLATNDFVVPARAHLEQAGVTRYFDFVSGFDSGYGAKPEPGPLLAFAASAGLDPAEVAMVGDSVHDLVAGRAAGMQTVGVLTGIAGPDELAPHADVVLPHIGHLPDWVARAGAAAAAG</sequence>
<comment type="pathway">
    <text evidence="2">Organic acid metabolism; glycolate biosynthesis; glycolate from 2-phosphoglycolate: step 1/1.</text>
</comment>
<dbReference type="Proteomes" id="UP001205601">
    <property type="component" value="Unassembled WGS sequence"/>
</dbReference>
<comment type="similarity">
    <text evidence="3">Belongs to the HAD-like hydrolase superfamily. CbbY/CbbZ/Gph/YieH family.</text>
</comment>
<dbReference type="PRINTS" id="PR00413">
    <property type="entry name" value="HADHALOGNASE"/>
</dbReference>
<gene>
    <name evidence="5" type="ORF">N5I32_02540</name>
</gene>
<dbReference type="SFLD" id="SFLDG01129">
    <property type="entry name" value="C1.5:_HAD__Beta-PGM__Phosphata"/>
    <property type="match status" value="1"/>
</dbReference>
<dbReference type="InterPro" id="IPR036412">
    <property type="entry name" value="HAD-like_sf"/>
</dbReference>
<keyword evidence="5" id="KW-0378">Hydrolase</keyword>
<organism evidence="5 6">
    <name type="scientific">Albidovulum sediminis</name>
    <dbReference type="NCBI Taxonomy" id="3066345"/>
    <lineage>
        <taxon>Bacteria</taxon>
        <taxon>Pseudomonadati</taxon>
        <taxon>Pseudomonadota</taxon>
        <taxon>Alphaproteobacteria</taxon>
        <taxon>Rhodobacterales</taxon>
        <taxon>Paracoccaceae</taxon>
        <taxon>Albidovulum</taxon>
    </lineage>
</organism>
<evidence type="ECO:0000256" key="2">
    <source>
        <dbReference type="ARBA" id="ARBA00004818"/>
    </source>
</evidence>
<reference evidence="6" key="1">
    <citation type="submission" date="2023-07" db="EMBL/GenBank/DDBJ databases">
        <title>Defluviimonas sediminis sp. nov., isolated from mangrove sediment.</title>
        <authorList>
            <person name="Liu L."/>
            <person name="Li J."/>
            <person name="Huang Y."/>
            <person name="Pan J."/>
            <person name="Li M."/>
        </authorList>
    </citation>
    <scope>NUCLEOTIDE SEQUENCE [LARGE SCALE GENOMIC DNA]</scope>
    <source>
        <strain evidence="6">FT324</strain>
    </source>
</reference>
<evidence type="ECO:0000256" key="3">
    <source>
        <dbReference type="ARBA" id="ARBA00006171"/>
    </source>
</evidence>
<dbReference type="EC" id="3.1.3.18" evidence="4"/>
<dbReference type="InterPro" id="IPR050155">
    <property type="entry name" value="HAD-like_hydrolase_sf"/>
</dbReference>
<name>A0ABT2NHK2_9RHOB</name>
<dbReference type="NCBIfam" id="TIGR01549">
    <property type="entry name" value="HAD-SF-IA-v1"/>
    <property type="match status" value="1"/>
</dbReference>
<dbReference type="SUPFAM" id="SSF56784">
    <property type="entry name" value="HAD-like"/>
    <property type="match status" value="1"/>
</dbReference>
<keyword evidence="6" id="KW-1185">Reference proteome</keyword>
<comment type="catalytic activity">
    <reaction evidence="1">
        <text>2-phosphoglycolate + H2O = glycolate + phosphate</text>
        <dbReference type="Rhea" id="RHEA:14369"/>
        <dbReference type="ChEBI" id="CHEBI:15377"/>
        <dbReference type="ChEBI" id="CHEBI:29805"/>
        <dbReference type="ChEBI" id="CHEBI:43474"/>
        <dbReference type="ChEBI" id="CHEBI:58033"/>
        <dbReference type="EC" id="3.1.3.18"/>
    </reaction>
</comment>
<proteinExistence type="inferred from homology"/>
<dbReference type="InterPro" id="IPR006439">
    <property type="entry name" value="HAD-SF_hydro_IA"/>
</dbReference>
<dbReference type="PANTHER" id="PTHR43434">
    <property type="entry name" value="PHOSPHOGLYCOLATE PHOSPHATASE"/>
    <property type="match status" value="1"/>
</dbReference>
<accession>A0ABT2NHK2</accession>